<feature type="compositionally biased region" description="Low complexity" evidence="2">
    <location>
        <begin position="277"/>
        <end position="299"/>
    </location>
</feature>
<accession>A0AAD5L1I1</accession>
<feature type="region of interest" description="Disordered" evidence="2">
    <location>
        <begin position="384"/>
        <end position="411"/>
    </location>
</feature>
<feature type="region of interest" description="Disordered" evidence="2">
    <location>
        <begin position="269"/>
        <end position="344"/>
    </location>
</feature>
<feature type="compositionally biased region" description="Polar residues" evidence="2">
    <location>
        <begin position="300"/>
        <end position="312"/>
    </location>
</feature>
<feature type="compositionally biased region" description="Basic and acidic residues" evidence="2">
    <location>
        <begin position="326"/>
        <end position="344"/>
    </location>
</feature>
<name>A0AAD5L1I1_9CRUS</name>
<keyword evidence="4" id="KW-1185">Reference proteome</keyword>
<reference evidence="3 4" key="1">
    <citation type="submission" date="2022-05" db="EMBL/GenBank/DDBJ databases">
        <title>A multi-omics perspective on studying reproductive biology in Daphnia sinensis.</title>
        <authorList>
            <person name="Jia J."/>
        </authorList>
    </citation>
    <scope>NUCLEOTIDE SEQUENCE [LARGE SCALE GENOMIC DNA]</scope>
    <source>
        <strain evidence="3 4">WSL</strain>
    </source>
</reference>
<keyword evidence="1" id="KW-0175">Coiled coil</keyword>
<feature type="compositionally biased region" description="Low complexity" evidence="2">
    <location>
        <begin position="564"/>
        <end position="578"/>
    </location>
</feature>
<evidence type="ECO:0000313" key="3">
    <source>
        <dbReference type="EMBL" id="KAI9564771.1"/>
    </source>
</evidence>
<comment type="caution">
    <text evidence="3">The sequence shown here is derived from an EMBL/GenBank/DDBJ whole genome shotgun (WGS) entry which is preliminary data.</text>
</comment>
<dbReference type="Proteomes" id="UP000820818">
    <property type="component" value="Linkage Group LG1"/>
</dbReference>
<organism evidence="3 4">
    <name type="scientific">Daphnia sinensis</name>
    <dbReference type="NCBI Taxonomy" id="1820382"/>
    <lineage>
        <taxon>Eukaryota</taxon>
        <taxon>Metazoa</taxon>
        <taxon>Ecdysozoa</taxon>
        <taxon>Arthropoda</taxon>
        <taxon>Crustacea</taxon>
        <taxon>Branchiopoda</taxon>
        <taxon>Diplostraca</taxon>
        <taxon>Cladocera</taxon>
        <taxon>Anomopoda</taxon>
        <taxon>Daphniidae</taxon>
        <taxon>Daphnia</taxon>
        <taxon>Daphnia similis group</taxon>
    </lineage>
</organism>
<feature type="region of interest" description="Disordered" evidence="2">
    <location>
        <begin position="467"/>
        <end position="503"/>
    </location>
</feature>
<feature type="compositionally biased region" description="Polar residues" evidence="2">
    <location>
        <begin position="579"/>
        <end position="590"/>
    </location>
</feature>
<dbReference type="AlphaFoldDB" id="A0AAD5L1I1"/>
<evidence type="ECO:0000313" key="4">
    <source>
        <dbReference type="Proteomes" id="UP000820818"/>
    </source>
</evidence>
<feature type="compositionally biased region" description="Low complexity" evidence="2">
    <location>
        <begin position="525"/>
        <end position="542"/>
    </location>
</feature>
<feature type="compositionally biased region" description="Polar residues" evidence="2">
    <location>
        <begin position="478"/>
        <end position="496"/>
    </location>
</feature>
<feature type="compositionally biased region" description="Low complexity" evidence="2">
    <location>
        <begin position="394"/>
        <end position="408"/>
    </location>
</feature>
<feature type="coiled-coil region" evidence="1">
    <location>
        <begin position="229"/>
        <end position="268"/>
    </location>
</feature>
<proteinExistence type="predicted"/>
<evidence type="ECO:0000256" key="1">
    <source>
        <dbReference type="SAM" id="Coils"/>
    </source>
</evidence>
<protein>
    <submittedName>
        <fullName evidence="3">Uncharacterized protein</fullName>
    </submittedName>
</protein>
<gene>
    <name evidence="3" type="ORF">GHT06_008512</name>
</gene>
<feature type="region of interest" description="Disordered" evidence="2">
    <location>
        <begin position="520"/>
        <end position="590"/>
    </location>
</feature>
<evidence type="ECO:0000256" key="2">
    <source>
        <dbReference type="SAM" id="MobiDB-lite"/>
    </source>
</evidence>
<sequence>MIPAVRLASHEVEELTKTRFREARLKRLHQVREQSSQFAKNIRDAREEKKEKLLKGMETKLKQNIDSEVKAMVQEMEEEVLTCLTKFGAAHARANQENEENYEAVRLEQLTQNRKKATHLGKEALKDLKLQRQQTSIEQNKKILQRKQALDTEAVRSSYIASLPPVQVVAEAVKEDPPKVIRFDKSTLFQTEYVIKDKIVEPIRNPQDARQAAMLSEMETNEIVKKKEEKKLEDDKKILKRGKEALLKEKSHSNYLRLLEELDKIEKKPDKDWDVESTSTTIDRSSSATSSRATSPPTSACLSTDRGNSPPSENLLDAPRSQFTEEACRQWSSHEEMVPVRDSTARKLVAPPKLSAKDSQQLNEIGQLLNELKQEQERWIASDQANIPKEVESKSSSSSIPSSSTSSSDGLVVFSDDDLEIRFDVTEKSDTSSDDSRRRKNLADALNAIRKERIQLDSILESSKPIKRPGILRRPNSMPDSCATSTPLASSNAKQASTDDNRKQVLKHYVQKLLEMKSQDVRELSVSTSSSSNSTSTPKSLTGSIPPRRPAPITPEADEWSTRTDSSPSAYDSPASSTEQSSSKISNASSLPLGAEASAYRRSETGKWDSSGGPFTLGPLLDVYNDVYQAYNQRLRVLAEERRAHQQTPPWQDTPTESSFMSLTLSATSTERSTVSRQRSCGFPGDRSSFSVGLSLSSSSSSSSNSSRELSSVQDWDKVSVRSKVCTSLSSTISDLKSIQLSTTSSQDVSMPDVDEALKRLGLPSMQSVLRR</sequence>
<feature type="coiled-coil region" evidence="1">
    <location>
        <begin position="621"/>
        <end position="648"/>
    </location>
</feature>
<dbReference type="EMBL" id="WJBH02000001">
    <property type="protein sequence ID" value="KAI9564771.1"/>
    <property type="molecule type" value="Genomic_DNA"/>
</dbReference>